<dbReference type="GO" id="GO:0043657">
    <property type="term" value="C:host cell"/>
    <property type="evidence" value="ECO:0007669"/>
    <property type="project" value="UniProtKB-SubCell"/>
</dbReference>
<accession>A0A0P1AXI3</accession>
<dbReference type="Pfam" id="PF22748">
    <property type="entry name" value="PexRD54_WY"/>
    <property type="match status" value="1"/>
</dbReference>
<name>A0A0P1AXI3_PLAHL</name>
<feature type="chain" id="PRO_5006059017" description="RxLR-like protein" evidence="7">
    <location>
        <begin position="20"/>
        <end position="681"/>
    </location>
</feature>
<reference evidence="11" key="1">
    <citation type="submission" date="2014-09" db="EMBL/GenBank/DDBJ databases">
        <authorList>
            <person name="Sharma Rahul"/>
            <person name="Thines Marco"/>
        </authorList>
    </citation>
    <scope>NUCLEOTIDE SEQUENCE [LARGE SCALE GENOMIC DNA]</scope>
</reference>
<feature type="domain" description="RxLR effector PexRD54 WY" evidence="9">
    <location>
        <begin position="190"/>
        <end position="225"/>
    </location>
</feature>
<evidence type="ECO:0000259" key="8">
    <source>
        <dbReference type="Pfam" id="PF18634"/>
    </source>
</evidence>
<dbReference type="InterPro" id="IPR040786">
    <property type="entry name" value="RXLR_WY"/>
</dbReference>
<keyword evidence="11" id="KW-1185">Reference proteome</keyword>
<dbReference type="RefSeq" id="XP_024582297.1">
    <property type="nucleotide sequence ID" value="XM_024716727.1"/>
</dbReference>
<feature type="domain" description="RXLR phytopathogen effector protein WY-domain" evidence="8">
    <location>
        <begin position="228"/>
        <end position="276"/>
    </location>
</feature>
<protein>
    <recommendedName>
        <fullName evidence="12">RxLR-like protein</fullName>
    </recommendedName>
</protein>
<proteinExistence type="inferred from homology"/>
<evidence type="ECO:0000256" key="1">
    <source>
        <dbReference type="ARBA" id="ARBA00004340"/>
    </source>
</evidence>
<evidence type="ECO:0000313" key="11">
    <source>
        <dbReference type="Proteomes" id="UP000054928"/>
    </source>
</evidence>
<dbReference type="InterPro" id="IPR054463">
    <property type="entry name" value="PexRD54_WY"/>
</dbReference>
<evidence type="ECO:0000256" key="5">
    <source>
        <dbReference type="ARBA" id="ARBA00022729"/>
    </source>
</evidence>
<feature type="signal peptide" evidence="7">
    <location>
        <begin position="1"/>
        <end position="19"/>
    </location>
</feature>
<keyword evidence="6" id="KW-0843">Virulence</keyword>
<keyword evidence="5 7" id="KW-0732">Signal</keyword>
<evidence type="ECO:0000256" key="3">
    <source>
        <dbReference type="ARBA" id="ARBA00010400"/>
    </source>
</evidence>
<dbReference type="Pfam" id="PF18634">
    <property type="entry name" value="RXLR_WY"/>
    <property type="match status" value="2"/>
</dbReference>
<feature type="domain" description="RXLR phytopathogen effector protein WY-domain" evidence="8">
    <location>
        <begin position="126"/>
        <end position="168"/>
    </location>
</feature>
<sequence>MRVLAAFFIVACYAFSTRANLIETAGKVSPKRLIEPHPVTAAETNSAHSERVLASYDERLQIETTLGGLMDEERGEIPWMSKIYDAIGRLAMKLRLNPKLVYMLSRAGVDHDKNVRFVRWLKYVSEYRARKGGISHFTDSAIYNLVKKKKTDAEVLMLFQSIRHNHKLSAANDLASQMLIHVAEILAKTDWLAARKSPQEVFHILGLAREDDDDHFLFVWWLNYVNSYNKLEGNVIFTGQNLYDLLSVTKSDTAVATLSVALQQTPEFTKIAEALQDIMVSKPALRQKMYDAWLQFAVSPYQVYITLRLNEKSHFSEALLTEWFHYIKLFWSGPEGNARQSEFHSTDCIDLLRSTHSDQDLWVILYSISQDPDMTKFTEAMLMHLQVNEHLPAGRVSPTEFFNALKLDSVDDADNSKLYLLLTYVNDYRAIANGKNVEFTDEDLYDLLQKLKSPVDLFNPVERLQQVPDIMALIKRMQIYMVTQSNTRQKVYEALLRSSTTPEQALEIFRSREGRYDYLYGEWLGYLDFYWSGPEAGARYSVFGYDDCIAMLRSKVGSDDAVNELLESIKERPDMNEIADGLLEYLKITRHNKSLLDSHWIPEDLLSFEAEDGLDYKKLREWLVYVDMFRNLDGDTISDEDILQILRRQGLFDADVLDLITWLQRFPYTKEIAERIKKLIS</sequence>
<dbReference type="OMA" id="KYPTMLQ"/>
<evidence type="ECO:0000256" key="6">
    <source>
        <dbReference type="ARBA" id="ARBA00023026"/>
    </source>
</evidence>
<organism evidence="10 11">
    <name type="scientific">Plasmopara halstedii</name>
    <name type="common">Downy mildew of sunflower</name>
    <dbReference type="NCBI Taxonomy" id="4781"/>
    <lineage>
        <taxon>Eukaryota</taxon>
        <taxon>Sar</taxon>
        <taxon>Stramenopiles</taxon>
        <taxon>Oomycota</taxon>
        <taxon>Peronosporomycetes</taxon>
        <taxon>Peronosporales</taxon>
        <taxon>Peronosporaceae</taxon>
        <taxon>Plasmopara</taxon>
    </lineage>
</organism>
<dbReference type="Proteomes" id="UP000054928">
    <property type="component" value="Unassembled WGS sequence"/>
</dbReference>
<dbReference type="GO" id="GO:0005576">
    <property type="term" value="C:extracellular region"/>
    <property type="evidence" value="ECO:0007669"/>
    <property type="project" value="UniProtKB-SubCell"/>
</dbReference>
<evidence type="ECO:0000313" key="10">
    <source>
        <dbReference type="EMBL" id="CEG45928.1"/>
    </source>
</evidence>
<evidence type="ECO:0000256" key="7">
    <source>
        <dbReference type="SAM" id="SignalP"/>
    </source>
</evidence>
<dbReference type="AlphaFoldDB" id="A0A0P1AXI3"/>
<evidence type="ECO:0000256" key="4">
    <source>
        <dbReference type="ARBA" id="ARBA00022525"/>
    </source>
</evidence>
<comment type="subcellular location">
    <subcellularLocation>
        <location evidence="1">Host cell</location>
    </subcellularLocation>
    <subcellularLocation>
        <location evidence="2">Secreted</location>
    </subcellularLocation>
</comment>
<dbReference type="OrthoDB" id="116396at2759"/>
<comment type="similarity">
    <text evidence="3">Belongs to the RxLR effector family.</text>
</comment>
<evidence type="ECO:0008006" key="12">
    <source>
        <dbReference type="Google" id="ProtNLM"/>
    </source>
</evidence>
<evidence type="ECO:0000256" key="2">
    <source>
        <dbReference type="ARBA" id="ARBA00004613"/>
    </source>
</evidence>
<evidence type="ECO:0000259" key="9">
    <source>
        <dbReference type="Pfam" id="PF22748"/>
    </source>
</evidence>
<dbReference type="EMBL" id="CCYD01001864">
    <property type="protein sequence ID" value="CEG45928.1"/>
    <property type="molecule type" value="Genomic_DNA"/>
</dbReference>
<dbReference type="GeneID" id="36397316"/>
<keyword evidence="4" id="KW-0964">Secreted</keyword>